<evidence type="ECO:0000313" key="4">
    <source>
        <dbReference type="Proteomes" id="UP000036938"/>
    </source>
</evidence>
<dbReference type="EMBL" id="AQQZ01000003">
    <property type="protein sequence ID" value="KNG94299.1"/>
    <property type="molecule type" value="Genomic_DNA"/>
</dbReference>
<reference evidence="3 4" key="1">
    <citation type="journal article" date="2015" name="Int. J. Syst. Evol. Microbiol.">
        <title>Aestuariivita atlantica sp. nov., isolated from deep sea sediment of the Atlantic Ocean.</title>
        <authorList>
            <person name="Li G."/>
            <person name="Lai Q."/>
            <person name="Du Y."/>
            <person name="Liu X."/>
            <person name="Sun F."/>
            <person name="Shao Z."/>
        </authorList>
    </citation>
    <scope>NUCLEOTIDE SEQUENCE [LARGE SCALE GENOMIC DNA]</scope>
    <source>
        <strain evidence="3 4">22II-S11-z3</strain>
    </source>
</reference>
<feature type="transmembrane region" description="Helical" evidence="1">
    <location>
        <begin position="269"/>
        <end position="296"/>
    </location>
</feature>
<feature type="domain" description="Acyltransferase 3" evidence="2">
    <location>
        <begin position="4"/>
        <end position="324"/>
    </location>
</feature>
<dbReference type="InterPro" id="IPR002656">
    <property type="entry name" value="Acyl_transf_3_dom"/>
</dbReference>
<organism evidence="3 4">
    <name type="scientific">Pseudaestuariivita atlantica</name>
    <dbReference type="NCBI Taxonomy" id="1317121"/>
    <lineage>
        <taxon>Bacteria</taxon>
        <taxon>Pseudomonadati</taxon>
        <taxon>Pseudomonadota</taxon>
        <taxon>Alphaproteobacteria</taxon>
        <taxon>Rhodobacterales</taxon>
        <taxon>Paracoccaceae</taxon>
        <taxon>Pseudaestuariivita</taxon>
    </lineage>
</organism>
<dbReference type="InterPro" id="IPR050623">
    <property type="entry name" value="Glucan_succinyl_AcylTrfase"/>
</dbReference>
<dbReference type="PANTHER" id="PTHR36927">
    <property type="entry name" value="BLR4337 PROTEIN"/>
    <property type="match status" value="1"/>
</dbReference>
<proteinExistence type="predicted"/>
<feature type="transmembrane region" description="Helical" evidence="1">
    <location>
        <begin position="152"/>
        <end position="173"/>
    </location>
</feature>
<sequence>MRYHGLDLLRGVAMLLGVVLHAMLLFQAPEIIPKVLPEARVTPPPTAPATWAATLWIHVWRMPLFFVLAGFFAELVIARRGLWHFARDRATRIALTLLVFVTVLGLVLQRSVLTLDHLWFLWFLALFCAARVGLGALGVTTPALPARAMLPVALAVFIVAATARINGFWHVIPLRADDFVWQGFLLYAAYFVTGLLLYHARGVVERLARRIVWITLLGVGMAAFVTMFLLLGSDPNALAMAPLSGLTTWAWTFGLIGMAQALVRQPRRWIAWLVDASYPVYLFHLYPTLLFSALLIEAEVPQGWAIAGASAGGMIAAFGLWYLLVRYTPLDWIINGYHKAWWRWPFAPNGWRAR</sequence>
<keyword evidence="1" id="KW-1133">Transmembrane helix</keyword>
<dbReference type="OrthoDB" id="8288190at2"/>
<keyword evidence="4" id="KW-1185">Reference proteome</keyword>
<dbReference type="STRING" id="1317121.ATO11_08830"/>
<dbReference type="RefSeq" id="WP_050530454.1">
    <property type="nucleotide sequence ID" value="NZ_AQQZ01000003.1"/>
</dbReference>
<feature type="transmembrane region" description="Helical" evidence="1">
    <location>
        <begin position="179"/>
        <end position="199"/>
    </location>
</feature>
<evidence type="ECO:0000256" key="1">
    <source>
        <dbReference type="SAM" id="Phobius"/>
    </source>
</evidence>
<protein>
    <recommendedName>
        <fullName evidence="2">Acyltransferase 3 domain-containing protein</fullName>
    </recommendedName>
</protein>
<evidence type="ECO:0000259" key="2">
    <source>
        <dbReference type="Pfam" id="PF01757"/>
    </source>
</evidence>
<feature type="transmembrane region" description="Helical" evidence="1">
    <location>
        <begin position="119"/>
        <end position="140"/>
    </location>
</feature>
<feature type="transmembrane region" description="Helical" evidence="1">
    <location>
        <begin position="93"/>
        <end position="113"/>
    </location>
</feature>
<accession>A0A0L1JR81</accession>
<name>A0A0L1JR81_9RHOB</name>
<gene>
    <name evidence="3" type="ORF">ATO11_08830</name>
</gene>
<comment type="caution">
    <text evidence="3">The sequence shown here is derived from an EMBL/GenBank/DDBJ whole genome shotgun (WGS) entry which is preliminary data.</text>
</comment>
<keyword evidence="1" id="KW-0812">Transmembrane</keyword>
<feature type="transmembrane region" description="Helical" evidence="1">
    <location>
        <begin position="49"/>
        <end position="72"/>
    </location>
</feature>
<keyword evidence="1" id="KW-0472">Membrane</keyword>
<dbReference type="PATRIC" id="fig|1317121.7.peg.2377"/>
<dbReference type="Proteomes" id="UP000036938">
    <property type="component" value="Unassembled WGS sequence"/>
</dbReference>
<dbReference type="AlphaFoldDB" id="A0A0L1JR81"/>
<dbReference type="PANTHER" id="PTHR36927:SF1">
    <property type="entry name" value="MDO-LIKE PROTEIN"/>
    <property type="match status" value="1"/>
</dbReference>
<evidence type="ECO:0000313" key="3">
    <source>
        <dbReference type="EMBL" id="KNG94299.1"/>
    </source>
</evidence>
<feature type="transmembrane region" description="Helical" evidence="1">
    <location>
        <begin position="237"/>
        <end position="257"/>
    </location>
</feature>
<dbReference type="Pfam" id="PF01757">
    <property type="entry name" value="Acyl_transf_3"/>
    <property type="match status" value="1"/>
</dbReference>
<feature type="transmembrane region" description="Helical" evidence="1">
    <location>
        <begin position="211"/>
        <end position="231"/>
    </location>
</feature>
<feature type="transmembrane region" description="Helical" evidence="1">
    <location>
        <begin position="302"/>
        <end position="324"/>
    </location>
</feature>
<dbReference type="GO" id="GO:0016747">
    <property type="term" value="F:acyltransferase activity, transferring groups other than amino-acyl groups"/>
    <property type="evidence" value="ECO:0007669"/>
    <property type="project" value="InterPro"/>
</dbReference>
<feature type="transmembrane region" description="Helical" evidence="1">
    <location>
        <begin position="12"/>
        <end position="29"/>
    </location>
</feature>